<accession>A0A814P224</accession>
<dbReference type="SUPFAM" id="SSF55486">
    <property type="entry name" value="Metalloproteases ('zincins'), catalytic domain"/>
    <property type="match status" value="1"/>
</dbReference>
<dbReference type="GO" id="GO:0043171">
    <property type="term" value="P:peptide catabolic process"/>
    <property type="evidence" value="ECO:0007669"/>
    <property type="project" value="TreeGrafter"/>
</dbReference>
<dbReference type="EMBL" id="CAJNOL010001169">
    <property type="protein sequence ID" value="CAF1303802.1"/>
    <property type="molecule type" value="Genomic_DNA"/>
</dbReference>
<keyword evidence="4" id="KW-1185">Reference proteome</keyword>
<dbReference type="Gene3D" id="1.10.390.10">
    <property type="entry name" value="Neutral Protease Domain 2"/>
    <property type="match status" value="2"/>
</dbReference>
<evidence type="ECO:0000313" key="2">
    <source>
        <dbReference type="EMBL" id="CAF1303802.1"/>
    </source>
</evidence>
<organism evidence="1 3">
    <name type="scientific">Rotaria sordida</name>
    <dbReference type="NCBI Taxonomy" id="392033"/>
    <lineage>
        <taxon>Eukaryota</taxon>
        <taxon>Metazoa</taxon>
        <taxon>Spiralia</taxon>
        <taxon>Gnathifera</taxon>
        <taxon>Rotifera</taxon>
        <taxon>Eurotatoria</taxon>
        <taxon>Bdelloidea</taxon>
        <taxon>Philodinida</taxon>
        <taxon>Philodinidae</taxon>
        <taxon>Rotaria</taxon>
    </lineage>
</organism>
<proteinExistence type="predicted"/>
<comment type="caution">
    <text evidence="1">The sequence shown here is derived from an EMBL/GenBank/DDBJ whole genome shotgun (WGS) entry which is preliminary data.</text>
</comment>
<evidence type="ECO:0000313" key="1">
    <source>
        <dbReference type="EMBL" id="CAF1100151.1"/>
    </source>
</evidence>
<protein>
    <submittedName>
        <fullName evidence="1">Uncharacterized protein</fullName>
    </submittedName>
</protein>
<dbReference type="GO" id="GO:0005615">
    <property type="term" value="C:extracellular space"/>
    <property type="evidence" value="ECO:0007669"/>
    <property type="project" value="TreeGrafter"/>
</dbReference>
<evidence type="ECO:0000313" key="3">
    <source>
        <dbReference type="Proteomes" id="UP000663854"/>
    </source>
</evidence>
<dbReference type="GO" id="GO:0005737">
    <property type="term" value="C:cytoplasm"/>
    <property type="evidence" value="ECO:0007669"/>
    <property type="project" value="TreeGrafter"/>
</dbReference>
<dbReference type="GO" id="GO:0070006">
    <property type="term" value="F:metalloaminopeptidase activity"/>
    <property type="evidence" value="ECO:0007669"/>
    <property type="project" value="TreeGrafter"/>
</dbReference>
<evidence type="ECO:0000313" key="4">
    <source>
        <dbReference type="Proteomes" id="UP000663870"/>
    </source>
</evidence>
<dbReference type="GO" id="GO:0006508">
    <property type="term" value="P:proteolysis"/>
    <property type="evidence" value="ECO:0007669"/>
    <property type="project" value="TreeGrafter"/>
</dbReference>
<dbReference type="GO" id="GO:0016020">
    <property type="term" value="C:membrane"/>
    <property type="evidence" value="ECO:0007669"/>
    <property type="project" value="TreeGrafter"/>
</dbReference>
<dbReference type="PANTHER" id="PTHR11533:SF299">
    <property type="entry name" value="AMINOPEPTIDASE"/>
    <property type="match status" value="1"/>
</dbReference>
<dbReference type="InterPro" id="IPR050344">
    <property type="entry name" value="Peptidase_M1_aminopeptidases"/>
</dbReference>
<dbReference type="Gene3D" id="2.60.40.1910">
    <property type="match status" value="1"/>
</dbReference>
<dbReference type="GO" id="GO:0008270">
    <property type="term" value="F:zinc ion binding"/>
    <property type="evidence" value="ECO:0007669"/>
    <property type="project" value="TreeGrafter"/>
</dbReference>
<dbReference type="InterPro" id="IPR027268">
    <property type="entry name" value="Peptidase_M4/M1_CTD_sf"/>
</dbReference>
<dbReference type="EMBL" id="CAJNOH010000669">
    <property type="protein sequence ID" value="CAF1100151.1"/>
    <property type="molecule type" value="Genomic_DNA"/>
</dbReference>
<name>A0A814P224_9BILA</name>
<dbReference type="Proteomes" id="UP000663870">
    <property type="component" value="Unassembled WGS sequence"/>
</dbReference>
<sequence>MENFSCIMYIESRLLYNNITSTMLNKQDLALFIAHENFITKDTFNQGISKYLKNHLYSIVEKTDRWQNLNEQMITDNILLPRNTSLSGIMNAWIDQISYPYVEVIRAYSINMILISQHQFLFDVKAQPPNSPDNYQWYIPFQFKSL</sequence>
<dbReference type="AlphaFoldDB" id="A0A814P224"/>
<dbReference type="Proteomes" id="UP000663854">
    <property type="component" value="Unassembled WGS sequence"/>
</dbReference>
<dbReference type="GO" id="GO:0042277">
    <property type="term" value="F:peptide binding"/>
    <property type="evidence" value="ECO:0007669"/>
    <property type="project" value="TreeGrafter"/>
</dbReference>
<reference evidence="1" key="1">
    <citation type="submission" date="2021-02" db="EMBL/GenBank/DDBJ databases">
        <authorList>
            <person name="Nowell W R."/>
        </authorList>
    </citation>
    <scope>NUCLEOTIDE SEQUENCE</scope>
</reference>
<dbReference type="PANTHER" id="PTHR11533">
    <property type="entry name" value="PROTEASE M1 ZINC METALLOPROTEASE"/>
    <property type="match status" value="1"/>
</dbReference>
<gene>
    <name evidence="2" type="ORF">JXQ802_LOCUS29648</name>
    <name evidence="1" type="ORF">PYM288_LOCUS19628</name>
</gene>